<dbReference type="InterPro" id="IPR013538">
    <property type="entry name" value="ASHA1/2-like_C"/>
</dbReference>
<comment type="caution">
    <text evidence="3">The sequence shown here is derived from an EMBL/GenBank/DDBJ whole genome shotgun (WGS) entry which is preliminary data.</text>
</comment>
<dbReference type="SUPFAM" id="SSF55961">
    <property type="entry name" value="Bet v1-like"/>
    <property type="match status" value="1"/>
</dbReference>
<dbReference type="Pfam" id="PF08327">
    <property type="entry name" value="AHSA1"/>
    <property type="match status" value="1"/>
</dbReference>
<accession>A0A505DKV4</accession>
<reference evidence="3 4" key="1">
    <citation type="submission" date="2019-06" db="EMBL/GenBank/DDBJ databases">
        <title>Streptomyces sporangiiformans sp. nov., a novel actinomycete isolated from soil in Mount Song.</title>
        <authorList>
            <person name="Han L."/>
        </authorList>
    </citation>
    <scope>NUCLEOTIDE SEQUENCE [LARGE SCALE GENOMIC DNA]</scope>
    <source>
        <strain evidence="3 4">NEAU-SSA 1</strain>
    </source>
</reference>
<name>A0A505DKV4_9ACTN</name>
<evidence type="ECO:0000313" key="3">
    <source>
        <dbReference type="EMBL" id="TPQ22308.1"/>
    </source>
</evidence>
<dbReference type="RefSeq" id="WP_119100091.1">
    <property type="nucleotide sequence ID" value="NZ_QXMJ01000088.1"/>
</dbReference>
<organism evidence="3 4">
    <name type="scientific">Streptomyces sporangiiformans</name>
    <dbReference type="NCBI Taxonomy" id="2315329"/>
    <lineage>
        <taxon>Bacteria</taxon>
        <taxon>Bacillati</taxon>
        <taxon>Actinomycetota</taxon>
        <taxon>Actinomycetes</taxon>
        <taxon>Kitasatosporales</taxon>
        <taxon>Streptomycetaceae</taxon>
        <taxon>Streptomyces</taxon>
    </lineage>
</organism>
<dbReference type="Gene3D" id="3.30.530.20">
    <property type="match status" value="1"/>
</dbReference>
<sequence>MSEAIEQGSGESRGDTHTLHFTLRLPQPVENVWPVLAGAEGLRRWLAAAEPFEPRLGGAVTLHGLGAGRVTAWDVERVAEYTVDVHGRIRFHLEPAGERGTTLRFTNEFEGDDERRAQATADWRDRFERLVAALPAEADGG</sequence>
<comment type="similarity">
    <text evidence="1">Belongs to the AHA1 family.</text>
</comment>
<protein>
    <recommendedName>
        <fullName evidence="2">Activator of Hsp90 ATPase homologue 1/2-like C-terminal domain-containing protein</fullName>
    </recommendedName>
</protein>
<dbReference type="EMBL" id="VCHX02000088">
    <property type="protein sequence ID" value="TPQ22308.1"/>
    <property type="molecule type" value="Genomic_DNA"/>
</dbReference>
<evidence type="ECO:0000259" key="2">
    <source>
        <dbReference type="Pfam" id="PF08327"/>
    </source>
</evidence>
<evidence type="ECO:0000313" key="4">
    <source>
        <dbReference type="Proteomes" id="UP000317378"/>
    </source>
</evidence>
<dbReference type="AlphaFoldDB" id="A0A505DKV4"/>
<dbReference type="Proteomes" id="UP000317378">
    <property type="component" value="Unassembled WGS sequence"/>
</dbReference>
<evidence type="ECO:0000256" key="1">
    <source>
        <dbReference type="ARBA" id="ARBA00006817"/>
    </source>
</evidence>
<proteinExistence type="inferred from homology"/>
<dbReference type="OrthoDB" id="9803476at2"/>
<dbReference type="InterPro" id="IPR023393">
    <property type="entry name" value="START-like_dom_sf"/>
</dbReference>
<keyword evidence="4" id="KW-1185">Reference proteome</keyword>
<feature type="domain" description="Activator of Hsp90 ATPase homologue 1/2-like C-terminal" evidence="2">
    <location>
        <begin position="28"/>
        <end position="134"/>
    </location>
</feature>
<gene>
    <name evidence="3" type="ORF">FGD71_010240</name>
</gene>